<dbReference type="GO" id="GO:0005829">
    <property type="term" value="C:cytosol"/>
    <property type="evidence" value="ECO:0007669"/>
    <property type="project" value="TreeGrafter"/>
</dbReference>
<feature type="region of interest" description="Disordered" evidence="4">
    <location>
        <begin position="186"/>
        <end position="221"/>
    </location>
</feature>
<dbReference type="Pfam" id="PF00076">
    <property type="entry name" value="RRM_1"/>
    <property type="match status" value="2"/>
</dbReference>
<keyword evidence="1" id="KW-0677">Repeat</keyword>
<feature type="region of interest" description="Disordered" evidence="4">
    <location>
        <begin position="467"/>
        <end position="516"/>
    </location>
</feature>
<feature type="region of interest" description="Disordered" evidence="4">
    <location>
        <begin position="379"/>
        <end position="443"/>
    </location>
</feature>
<feature type="compositionally biased region" description="Polar residues" evidence="4">
    <location>
        <begin position="194"/>
        <end position="203"/>
    </location>
</feature>
<feature type="region of interest" description="Disordered" evidence="4">
    <location>
        <begin position="704"/>
        <end position="805"/>
    </location>
</feature>
<dbReference type="Gene3D" id="3.30.70.330">
    <property type="match status" value="2"/>
</dbReference>
<dbReference type="GO" id="GO:0006376">
    <property type="term" value="P:mRNA splice site recognition"/>
    <property type="evidence" value="ECO:0007669"/>
    <property type="project" value="TreeGrafter"/>
</dbReference>
<evidence type="ECO:0000256" key="1">
    <source>
        <dbReference type="ARBA" id="ARBA00022737"/>
    </source>
</evidence>
<feature type="compositionally biased region" description="Basic and acidic residues" evidence="4">
    <location>
        <begin position="912"/>
        <end position="930"/>
    </location>
</feature>
<evidence type="ECO:0000256" key="3">
    <source>
        <dbReference type="PROSITE-ProRule" id="PRU00176"/>
    </source>
</evidence>
<feature type="compositionally biased region" description="Gly residues" evidence="4">
    <location>
        <begin position="205"/>
        <end position="217"/>
    </location>
</feature>
<sequence length="944" mass="95699">MQHHPHGAQSTYPHLAASNNTSSSMNTHGAGTTLLWTSLEPWMDAEYARQVCALLRWDAGVWVPPNPPSNHLATGGGGSGANNPGYAVLTFSSREGAERAVAMVNPPTSGGPPMTMPNSARAFVLGWAPAGVVVPLSSNSANNANASYNSNNSNNSNLITNANNASGGGVNAGAYPNAYPTNATANANGPGVLSPTSPLSPTTMHGGGGGGGGGGGVYASMHAPASPPSSAIGSMGAVGGVGANGIVGMTMNNGVNGICVGGGVGVGVGVSAGGSGGGGNPQYPKEYSIFVGDLAPETSNSDLVAVFRNPVLGLRNDRAPKFIRPFVSCKSAKIMLDPVTGVSRGYGFVRFTDEGDQQRALIEMHGLYCLSRPMRISPATAKYKPPQPDAGASTLPASTSTASYASTGSSTTASSSSSYASVSSIPSSVSGLDQLGQQQAQAQQAPSVTTAIVGPYYAGGSGNGTPVGASVGGGGQEYFAQYPGQAPPQPQQQQPQAQQPQQPGQPQQDPTAAEWRHHAQARAILGNLIGPNGEQLTSTDPYNTTVFVGGLSPLVGEDTLRTFFVPFGEIHYVKVPVGKHCGFVQFVRKADAEQAIEKMQGFPVGGSRIRLSWGRSQYKAAQAAAQAAQVAALQAAAAPSPPVPAPLPVVVPQQQQPQQPQVQPATAAANGNNNVNLTPAMLGGMTQEQVVMLLQRFGLQPGVYGGFPAPLPPQQQQQQPVQHQQQQQQAIPNGGYAHVASGNVNGSGSGNGAGYGGAGSSSSGSSNGGEMYRNGYSSSPSNSTVGDAYMTGGNGGAPQPPYTEEGLKVRRDDAGPFGYPQQRGGYELVLAVLARPQPAAARAAAATAPAPAAPDAPPAPAAGAVRGGGALREAPRVVLGAVAVPVCRGPAAPEQGVRAGLLSCAALAADARGDWDGERRRGQGKPDPRGTVEAGLRGVRRRSR</sequence>
<dbReference type="InterPro" id="IPR050825">
    <property type="entry name" value="RBM42_RBP45_47-like"/>
</dbReference>
<keyword evidence="2 3" id="KW-0694">RNA-binding</keyword>
<dbReference type="PANTHER" id="PTHR47640:SF10">
    <property type="entry name" value="TRNA SELENOCYSTEINE 1-ASSOCIATED PROTEIN 1-RELATED"/>
    <property type="match status" value="1"/>
</dbReference>
<dbReference type="GO" id="GO:0003729">
    <property type="term" value="F:mRNA binding"/>
    <property type="evidence" value="ECO:0007669"/>
    <property type="project" value="InterPro"/>
</dbReference>
<organism evidence="6 7">
    <name type="scientific">Mycena metata</name>
    <dbReference type="NCBI Taxonomy" id="1033252"/>
    <lineage>
        <taxon>Eukaryota</taxon>
        <taxon>Fungi</taxon>
        <taxon>Dikarya</taxon>
        <taxon>Basidiomycota</taxon>
        <taxon>Agaricomycotina</taxon>
        <taxon>Agaricomycetes</taxon>
        <taxon>Agaricomycetidae</taxon>
        <taxon>Agaricales</taxon>
        <taxon>Marasmiineae</taxon>
        <taxon>Mycenaceae</taxon>
        <taxon>Mycena</taxon>
    </lineage>
</organism>
<evidence type="ECO:0000259" key="5">
    <source>
        <dbReference type="PROSITE" id="PS50102"/>
    </source>
</evidence>
<protein>
    <recommendedName>
        <fullName evidence="5">RRM domain-containing protein</fullName>
    </recommendedName>
</protein>
<feature type="domain" description="RRM" evidence="5">
    <location>
        <begin position="544"/>
        <end position="616"/>
    </location>
</feature>
<comment type="caution">
    <text evidence="6">The sequence shown here is derived from an EMBL/GenBank/DDBJ whole genome shotgun (WGS) entry which is preliminary data.</text>
</comment>
<name>A0AAD7H4Y4_9AGAR</name>
<feature type="domain" description="RRM" evidence="5">
    <location>
        <begin position="287"/>
        <end position="381"/>
    </location>
</feature>
<feature type="compositionally biased region" description="Low complexity" evidence="4">
    <location>
        <begin position="760"/>
        <end position="769"/>
    </location>
</feature>
<feature type="compositionally biased region" description="Low complexity" evidence="4">
    <location>
        <begin position="392"/>
        <end position="443"/>
    </location>
</feature>
<dbReference type="SUPFAM" id="SSF54928">
    <property type="entry name" value="RNA-binding domain, RBD"/>
    <property type="match status" value="1"/>
</dbReference>
<dbReference type="SMART" id="SM00360">
    <property type="entry name" value="RRM"/>
    <property type="match status" value="2"/>
</dbReference>
<feature type="compositionally biased region" description="Gly residues" evidence="4">
    <location>
        <begin position="467"/>
        <end position="476"/>
    </location>
</feature>
<evidence type="ECO:0000256" key="4">
    <source>
        <dbReference type="SAM" id="MobiDB-lite"/>
    </source>
</evidence>
<feature type="region of interest" description="Disordered" evidence="4">
    <location>
        <begin position="912"/>
        <end position="944"/>
    </location>
</feature>
<feature type="compositionally biased region" description="Low complexity" evidence="4">
    <location>
        <begin position="714"/>
        <end position="729"/>
    </location>
</feature>
<dbReference type="Proteomes" id="UP001215598">
    <property type="component" value="Unassembled WGS sequence"/>
</dbReference>
<dbReference type="InterPro" id="IPR012677">
    <property type="entry name" value="Nucleotide-bd_a/b_plait_sf"/>
</dbReference>
<evidence type="ECO:0000313" key="6">
    <source>
        <dbReference type="EMBL" id="KAJ7712481.1"/>
    </source>
</evidence>
<dbReference type="InterPro" id="IPR000504">
    <property type="entry name" value="RRM_dom"/>
</dbReference>
<proteinExistence type="predicted"/>
<gene>
    <name evidence="6" type="ORF">B0H16DRAFT_564951</name>
</gene>
<dbReference type="PROSITE" id="PS50102">
    <property type="entry name" value="RRM"/>
    <property type="match status" value="2"/>
</dbReference>
<dbReference type="CDD" id="cd12346">
    <property type="entry name" value="RRM3_NGR1_NAM8_like"/>
    <property type="match status" value="1"/>
</dbReference>
<accession>A0AAD7H4Y4</accession>
<dbReference type="InterPro" id="IPR035979">
    <property type="entry name" value="RBD_domain_sf"/>
</dbReference>
<evidence type="ECO:0000313" key="7">
    <source>
        <dbReference type="Proteomes" id="UP001215598"/>
    </source>
</evidence>
<feature type="region of interest" description="Disordered" evidence="4">
    <location>
        <begin position="1"/>
        <end position="26"/>
    </location>
</feature>
<dbReference type="PANTHER" id="PTHR47640">
    <property type="entry name" value="TRNA SELENOCYSTEINE 1-ASSOCIATED PROTEIN 1-RELATED-RELATED"/>
    <property type="match status" value="1"/>
</dbReference>
<reference evidence="6" key="1">
    <citation type="submission" date="2023-03" db="EMBL/GenBank/DDBJ databases">
        <title>Massive genome expansion in bonnet fungi (Mycena s.s.) driven by repeated elements and novel gene families across ecological guilds.</title>
        <authorList>
            <consortium name="Lawrence Berkeley National Laboratory"/>
            <person name="Harder C.B."/>
            <person name="Miyauchi S."/>
            <person name="Viragh M."/>
            <person name="Kuo A."/>
            <person name="Thoen E."/>
            <person name="Andreopoulos B."/>
            <person name="Lu D."/>
            <person name="Skrede I."/>
            <person name="Drula E."/>
            <person name="Henrissat B."/>
            <person name="Morin E."/>
            <person name="Kohler A."/>
            <person name="Barry K."/>
            <person name="LaButti K."/>
            <person name="Morin E."/>
            <person name="Salamov A."/>
            <person name="Lipzen A."/>
            <person name="Mereny Z."/>
            <person name="Hegedus B."/>
            <person name="Baldrian P."/>
            <person name="Stursova M."/>
            <person name="Weitz H."/>
            <person name="Taylor A."/>
            <person name="Grigoriev I.V."/>
            <person name="Nagy L.G."/>
            <person name="Martin F."/>
            <person name="Kauserud H."/>
        </authorList>
    </citation>
    <scope>NUCLEOTIDE SEQUENCE</scope>
    <source>
        <strain evidence="6">CBHHK182m</strain>
    </source>
</reference>
<dbReference type="AlphaFoldDB" id="A0AAD7H4Y4"/>
<feature type="compositionally biased region" description="Gly residues" evidence="4">
    <location>
        <begin position="745"/>
        <end position="759"/>
    </location>
</feature>
<feature type="compositionally biased region" description="Low complexity" evidence="4">
    <location>
        <begin position="491"/>
        <end position="508"/>
    </location>
</feature>
<keyword evidence="7" id="KW-1185">Reference proteome</keyword>
<feature type="compositionally biased region" description="Polar residues" evidence="4">
    <location>
        <begin position="775"/>
        <end position="785"/>
    </location>
</feature>
<dbReference type="EMBL" id="JARKIB010000365">
    <property type="protein sequence ID" value="KAJ7712481.1"/>
    <property type="molecule type" value="Genomic_DNA"/>
</dbReference>
<evidence type="ECO:0000256" key="2">
    <source>
        <dbReference type="ARBA" id="ARBA00022884"/>
    </source>
</evidence>